<sequence length="183" mass="21475">MCDTKKERKKKSIEENFILIEYNEVSLLKDNNEISKAKQSENEHSGNNKFLEDDDNDDFEEKLEYDEMFLEQLINQDSELLNAEDNEIEDENIDYEQEPQELENESELHENEIYIIDETSLSPCVIVDIINEKLQTCGMNSKKNILQLVGTWQIDTDSATKFLNEKINLSLWNELPPTFLECL</sequence>
<evidence type="ECO:0000256" key="1">
    <source>
        <dbReference type="SAM" id="MobiDB-lite"/>
    </source>
</evidence>
<evidence type="ECO:0000313" key="2">
    <source>
        <dbReference type="EMBL" id="RIA80143.1"/>
    </source>
</evidence>
<reference evidence="2 3" key="1">
    <citation type="submission" date="2018-06" db="EMBL/GenBank/DDBJ databases">
        <title>Comparative genomics reveals the genomic features of Rhizophagus irregularis, R. cerebriforme, R. diaphanum and Gigaspora rosea, and their symbiotic lifestyle signature.</title>
        <authorList>
            <person name="Morin E."/>
            <person name="San Clemente H."/>
            <person name="Chen E.C.H."/>
            <person name="De La Providencia I."/>
            <person name="Hainaut M."/>
            <person name="Kuo A."/>
            <person name="Kohler A."/>
            <person name="Murat C."/>
            <person name="Tang N."/>
            <person name="Roy S."/>
            <person name="Loubradou J."/>
            <person name="Henrissat B."/>
            <person name="Grigoriev I.V."/>
            <person name="Corradi N."/>
            <person name="Roux C."/>
            <person name="Martin F.M."/>
        </authorList>
    </citation>
    <scope>NUCLEOTIDE SEQUENCE [LARGE SCALE GENOMIC DNA]</scope>
    <source>
        <strain evidence="2 3">DAOM 227022</strain>
    </source>
</reference>
<proteinExistence type="predicted"/>
<protein>
    <submittedName>
        <fullName evidence="2">Uncharacterized protein</fullName>
    </submittedName>
</protein>
<dbReference type="AlphaFoldDB" id="A0A397S140"/>
<keyword evidence="3" id="KW-1185">Reference proteome</keyword>
<feature type="compositionally biased region" description="Basic and acidic residues" evidence="1">
    <location>
        <begin position="36"/>
        <end position="46"/>
    </location>
</feature>
<dbReference type="OrthoDB" id="2431159at2759"/>
<feature type="region of interest" description="Disordered" evidence="1">
    <location>
        <begin position="36"/>
        <end position="56"/>
    </location>
</feature>
<evidence type="ECO:0000313" key="3">
    <source>
        <dbReference type="Proteomes" id="UP000265703"/>
    </source>
</evidence>
<dbReference type="EMBL" id="QKYT01001037">
    <property type="protein sequence ID" value="RIA80143.1"/>
    <property type="molecule type" value="Genomic_DNA"/>
</dbReference>
<name>A0A397S140_9GLOM</name>
<comment type="caution">
    <text evidence="2">The sequence shown here is derived from an EMBL/GenBank/DDBJ whole genome shotgun (WGS) entry which is preliminary data.</text>
</comment>
<gene>
    <name evidence="2" type="ORF">C1645_839230</name>
</gene>
<accession>A0A397S140</accession>
<organism evidence="2 3">
    <name type="scientific">Glomus cerebriforme</name>
    <dbReference type="NCBI Taxonomy" id="658196"/>
    <lineage>
        <taxon>Eukaryota</taxon>
        <taxon>Fungi</taxon>
        <taxon>Fungi incertae sedis</taxon>
        <taxon>Mucoromycota</taxon>
        <taxon>Glomeromycotina</taxon>
        <taxon>Glomeromycetes</taxon>
        <taxon>Glomerales</taxon>
        <taxon>Glomeraceae</taxon>
        <taxon>Glomus</taxon>
    </lineage>
</organism>
<dbReference type="Proteomes" id="UP000265703">
    <property type="component" value="Unassembled WGS sequence"/>
</dbReference>